<dbReference type="OrthoDB" id="1584003at2759"/>
<evidence type="ECO:0000259" key="2">
    <source>
        <dbReference type="Pfam" id="PF14309"/>
    </source>
</evidence>
<evidence type="ECO:0000256" key="1">
    <source>
        <dbReference type="SAM" id="MobiDB-lite"/>
    </source>
</evidence>
<feature type="compositionally biased region" description="Polar residues" evidence="1">
    <location>
        <begin position="577"/>
        <end position="595"/>
    </location>
</feature>
<dbReference type="GeneID" id="111006294"/>
<dbReference type="RefSeq" id="XP_022133834.1">
    <property type="nucleotide sequence ID" value="XM_022278142.1"/>
</dbReference>
<organism evidence="3 4">
    <name type="scientific">Momordica charantia</name>
    <name type="common">Bitter gourd</name>
    <name type="synonym">Balsam pear</name>
    <dbReference type="NCBI Taxonomy" id="3673"/>
    <lineage>
        <taxon>Eukaryota</taxon>
        <taxon>Viridiplantae</taxon>
        <taxon>Streptophyta</taxon>
        <taxon>Embryophyta</taxon>
        <taxon>Tracheophyta</taxon>
        <taxon>Spermatophyta</taxon>
        <taxon>Magnoliopsida</taxon>
        <taxon>eudicotyledons</taxon>
        <taxon>Gunneridae</taxon>
        <taxon>Pentapetalae</taxon>
        <taxon>rosids</taxon>
        <taxon>fabids</taxon>
        <taxon>Cucurbitales</taxon>
        <taxon>Cucurbitaceae</taxon>
        <taxon>Momordiceae</taxon>
        <taxon>Momordica</taxon>
    </lineage>
</organism>
<protein>
    <submittedName>
        <fullName evidence="4">Uncharacterized protein LOC111006294</fullName>
    </submittedName>
</protein>
<keyword evidence="3" id="KW-1185">Reference proteome</keyword>
<name>A0A6J1BX36_MOMCH</name>
<dbReference type="PANTHER" id="PTHR46836">
    <property type="entry name" value="AFADIN"/>
    <property type="match status" value="1"/>
</dbReference>
<sequence>MGTKQCTASVLEALMGFEEQQSAHHVSRHSRVLSEGYLQRAASIGVPKKKPPSKCHPFRTTVEEPIELFNTLDVVDSFKSDISCNELGVREKEHSALSSACMPLTRHNFMRVEHFPTDKMIQTSNDLQELPEVTDSMDISPRPTREKEYIFNHVENGLSLSKSHFTLTRGINDAGTKFTNRKQGQACAYDDFDLLKSSIPLLEWKDKLCFSSSSLTSLKGSHLVSEKCKYFHGSQNGKHMAKEKERKTMVCVVEPIKQPSQVSRILDVSGRKTRHDFVNLQMKASRSESIYDDVHRKETEFRTTFSPGLSNLKAEYKHSCCFSVESYKARGFREDIEEQKETQKLILSRQGSNKGEMPILHHHATLPNDLNCKPVKYDFQKHVCSNKEHLHSGSPLCLSCKDERLDQVSKNSHRLRFCSAATVTTKRSRTRSRYESLRNTWFLKSEGSATWLQCKPSDKSSDGKDASDPTLKLGSKKLRIFPCPESASGHIVDDGCIVVGHLETRVEKKSLCNQRSINSLSSRNDVVFCAENNPNKAIECSLKSDYPDDNFSGMASNVLAVKTDDAEVPTVDKQEPDSMSCSISETDGDSSTNSFRTTCRSIQQEASTIFDKEGPGFEHYPCKELDSIVSLEEAYQPSPVSVLEPLFKEETISSSESSGINSRDLMMQLELLMSDSPGSNSEGHEMFVSSDDDGGGEGSKCSSEEIDDIMSTFKFKDSRDFSYLLDVLSEAGLYCGNLDKGCVSWDGQEPHVISPSVFETLEKKFGEQTSWRRSERKLLFDRINSGLIELFQSLVGVPEWAKPVSRRFRPLLDREMVEEELWILLDSQERELNKDLVDKQFGKEIGWIDLGEEINSICRELERLLIKELLAEFGIIGFL</sequence>
<dbReference type="KEGG" id="mcha:111006294"/>
<dbReference type="AlphaFoldDB" id="A0A6J1BX36"/>
<evidence type="ECO:0000313" key="3">
    <source>
        <dbReference type="Proteomes" id="UP000504603"/>
    </source>
</evidence>
<feature type="region of interest" description="Disordered" evidence="1">
    <location>
        <begin position="677"/>
        <end position="702"/>
    </location>
</feature>
<gene>
    <name evidence="4" type="primary">LOC111006294</name>
</gene>
<accession>A0A6J1BX36</accession>
<dbReference type="Proteomes" id="UP000504603">
    <property type="component" value="Unplaced"/>
</dbReference>
<feature type="region of interest" description="Disordered" evidence="1">
    <location>
        <begin position="569"/>
        <end position="595"/>
    </location>
</feature>
<proteinExistence type="predicted"/>
<dbReference type="InterPro" id="IPR025486">
    <property type="entry name" value="DUF4378"/>
</dbReference>
<evidence type="ECO:0000313" key="4">
    <source>
        <dbReference type="RefSeq" id="XP_022133834.1"/>
    </source>
</evidence>
<feature type="domain" description="DUF4378" evidence="2">
    <location>
        <begin position="720"/>
        <end position="872"/>
    </location>
</feature>
<dbReference type="Pfam" id="PF14309">
    <property type="entry name" value="DUF4378"/>
    <property type="match status" value="1"/>
</dbReference>
<reference evidence="4" key="1">
    <citation type="submission" date="2025-08" db="UniProtKB">
        <authorList>
            <consortium name="RefSeq"/>
        </authorList>
    </citation>
    <scope>IDENTIFICATION</scope>
    <source>
        <strain evidence="4">OHB3-1</strain>
    </source>
</reference>
<dbReference type="PANTHER" id="PTHR46836:SF7">
    <property type="entry name" value="PHOSPHATIDYLINOSITOL N-ACETYGLUCOSAMINLYTRANSFERASE SUBUNIT P-LIKE PROTEIN"/>
    <property type="match status" value="1"/>
</dbReference>